<feature type="domain" description="Cysteine-rich CPCC" evidence="2">
    <location>
        <begin position="17"/>
        <end position="77"/>
    </location>
</feature>
<dbReference type="InterPro" id="IPR025983">
    <property type="entry name" value="Cys_rich_CPCC"/>
</dbReference>
<evidence type="ECO:0000256" key="1">
    <source>
        <dbReference type="SAM" id="MobiDB-lite"/>
    </source>
</evidence>
<feature type="region of interest" description="Disordered" evidence="1">
    <location>
        <begin position="41"/>
        <end position="103"/>
    </location>
</feature>
<dbReference type="Pfam" id="PF14206">
    <property type="entry name" value="Cys_rich_CPCC"/>
    <property type="match status" value="1"/>
</dbReference>
<dbReference type="AlphaFoldDB" id="A0A345HZU0"/>
<accession>A0A345HZU0</accession>
<protein>
    <recommendedName>
        <fullName evidence="2">Cysteine-rich CPCC domain-containing protein</fullName>
    </recommendedName>
</protein>
<dbReference type="Proteomes" id="UP000253868">
    <property type="component" value="Chromosome"/>
</dbReference>
<evidence type="ECO:0000259" key="2">
    <source>
        <dbReference type="Pfam" id="PF14206"/>
    </source>
</evidence>
<feature type="compositionally biased region" description="Acidic residues" evidence="1">
    <location>
        <begin position="41"/>
        <end position="51"/>
    </location>
</feature>
<dbReference type="KEGG" id="spad:DVK44_36030"/>
<dbReference type="RefSeq" id="WP_114664754.1">
    <property type="nucleotide sequence ID" value="NZ_CP031194.1"/>
</dbReference>
<name>A0A345HZU0_9ACTN</name>
<dbReference type="OrthoDB" id="1456570at2"/>
<keyword evidence="4" id="KW-1185">Reference proteome</keyword>
<sequence>MTPEEPCEPCPPRGGPYACPCCKLLTLEARGHFQVCDECSWEDDGQDDPNADEVWGGPNGAESLTDARHRYAQYVSTTRATDPRSAVNGGPGRWRSRPSRRRS</sequence>
<gene>
    <name evidence="3" type="ORF">DVK44_36030</name>
</gene>
<proteinExistence type="predicted"/>
<organism evidence="3 4">
    <name type="scientific">Streptomyces paludis</name>
    <dbReference type="NCBI Taxonomy" id="2282738"/>
    <lineage>
        <taxon>Bacteria</taxon>
        <taxon>Bacillati</taxon>
        <taxon>Actinomycetota</taxon>
        <taxon>Actinomycetes</taxon>
        <taxon>Kitasatosporales</taxon>
        <taxon>Streptomycetaceae</taxon>
        <taxon>Streptomyces</taxon>
    </lineage>
</organism>
<feature type="compositionally biased region" description="Basic residues" evidence="1">
    <location>
        <begin position="94"/>
        <end position="103"/>
    </location>
</feature>
<reference evidence="4" key="1">
    <citation type="submission" date="2018-07" db="EMBL/GenBank/DDBJ databases">
        <authorList>
            <person name="Zhao J."/>
        </authorList>
    </citation>
    <scope>NUCLEOTIDE SEQUENCE [LARGE SCALE GENOMIC DNA]</scope>
    <source>
        <strain evidence="4">GSSD-12</strain>
    </source>
</reference>
<dbReference type="EMBL" id="CP031194">
    <property type="protein sequence ID" value="AXG82214.1"/>
    <property type="molecule type" value="Genomic_DNA"/>
</dbReference>
<evidence type="ECO:0000313" key="4">
    <source>
        <dbReference type="Proteomes" id="UP000253868"/>
    </source>
</evidence>
<evidence type="ECO:0000313" key="3">
    <source>
        <dbReference type="EMBL" id="AXG82214.1"/>
    </source>
</evidence>